<comment type="subcellular location">
    <subcellularLocation>
        <location evidence="2">Cell membrane</location>
        <topology evidence="2">Lipid-anchor</topology>
    </subcellularLocation>
</comment>
<dbReference type="Pfam" id="PF02321">
    <property type="entry name" value="OEP"/>
    <property type="match status" value="2"/>
</dbReference>
<dbReference type="PANTHER" id="PTHR30203:SF25">
    <property type="entry name" value="OUTER MEMBRANE PROTEIN-RELATED"/>
    <property type="match status" value="1"/>
</dbReference>
<evidence type="ECO:0000256" key="1">
    <source>
        <dbReference type="ARBA" id="ARBA00007613"/>
    </source>
</evidence>
<comment type="similarity">
    <text evidence="1 2">Belongs to the outer membrane factor (OMF) (TC 1.B.17) family.</text>
</comment>
<feature type="signal peptide" evidence="2">
    <location>
        <begin position="1"/>
        <end position="21"/>
    </location>
</feature>
<dbReference type="RefSeq" id="WP_354602690.1">
    <property type="nucleotide sequence ID" value="NZ_JBEWZI010000032.1"/>
</dbReference>
<dbReference type="InterPro" id="IPR003423">
    <property type="entry name" value="OMP_efflux"/>
</dbReference>
<dbReference type="PANTHER" id="PTHR30203">
    <property type="entry name" value="OUTER MEMBRANE CATION EFFLUX PROTEIN"/>
    <property type="match status" value="1"/>
</dbReference>
<accession>A0ABV2TQN7</accession>
<organism evidence="3 4">
    <name type="scientific">Uliginosibacterium flavum</name>
    <dbReference type="NCBI Taxonomy" id="1396831"/>
    <lineage>
        <taxon>Bacteria</taxon>
        <taxon>Pseudomonadati</taxon>
        <taxon>Pseudomonadota</taxon>
        <taxon>Betaproteobacteria</taxon>
        <taxon>Rhodocyclales</taxon>
        <taxon>Zoogloeaceae</taxon>
        <taxon>Uliginosibacterium</taxon>
    </lineage>
</organism>
<proteinExistence type="inferred from homology"/>
<dbReference type="NCBIfam" id="TIGR01845">
    <property type="entry name" value="outer_NodT"/>
    <property type="match status" value="1"/>
</dbReference>
<keyword evidence="2" id="KW-0564">Palmitate</keyword>
<protein>
    <submittedName>
        <fullName evidence="3">Efflux transporter outer membrane subunit</fullName>
    </submittedName>
</protein>
<keyword evidence="4" id="KW-1185">Reference proteome</keyword>
<comment type="caution">
    <text evidence="3">The sequence shown here is derived from an EMBL/GenBank/DDBJ whole genome shotgun (WGS) entry which is preliminary data.</text>
</comment>
<sequence length="470" mass="49810">MRNKLLSASLLVLLSACISVGPDYRKPAPVLPSQWYAAQSGSARGSLAGWWQLFDDPALTHLIDLALASSPDLRTAQAKLREARARTGVAESARYPAVTNSISAKRSESADKGVATDSYSIGFDASWEVDIFGGTRRSVEAAQATQEAAAESLLDAQVTLAAEVARTYLDLRTQQTRLQIARDNLLSQADTTQLTRWRAQAGLVTELDVAQASSTLEQSRARIPTLESAVEVDINKLAVLAGLPRSEVEARVGVAARLPITPTELGVTIPADTLRQRPDVRAAERRLAAQTASIGVATAAQYPSFKLSGNVGLAALSTDLLLRPEAASSSLLAGLTTPIFDAGRIRQNIAIQNALQEQSLIAYEKTVAQALADVENALVALAKSRERLQSLVIATDSARLAAQIAQQRYAAGLIDYGVLQDTQRSLLSVEDSRASAEGEQAAALVQLYKSLGGGFGEPAISSLNSGADKP</sequence>
<keyword evidence="2" id="KW-1134">Transmembrane beta strand</keyword>
<reference evidence="3 4" key="1">
    <citation type="submission" date="2024-07" db="EMBL/GenBank/DDBJ databases">
        <title>Uliginosibacterium flavum JJ3220;KACC:17644.</title>
        <authorList>
            <person name="Kim M.K."/>
        </authorList>
    </citation>
    <scope>NUCLEOTIDE SEQUENCE [LARGE SCALE GENOMIC DNA]</scope>
    <source>
        <strain evidence="3 4">KACC:17644</strain>
    </source>
</reference>
<gene>
    <name evidence="3" type="ORF">ABXR19_18745</name>
</gene>
<name>A0ABV2TQN7_9RHOO</name>
<keyword evidence="2" id="KW-0472">Membrane</keyword>
<dbReference type="Gene3D" id="2.20.200.10">
    <property type="entry name" value="Outer membrane efflux proteins (OEP)"/>
    <property type="match status" value="1"/>
</dbReference>
<keyword evidence="2" id="KW-0732">Signal</keyword>
<dbReference type="Gene3D" id="1.20.1600.10">
    <property type="entry name" value="Outer membrane efflux proteins (OEP)"/>
    <property type="match status" value="1"/>
</dbReference>
<evidence type="ECO:0000256" key="2">
    <source>
        <dbReference type="RuleBase" id="RU362097"/>
    </source>
</evidence>
<dbReference type="EMBL" id="JBEWZI010000032">
    <property type="protein sequence ID" value="MET7016231.1"/>
    <property type="molecule type" value="Genomic_DNA"/>
</dbReference>
<dbReference type="Proteomes" id="UP001549691">
    <property type="component" value="Unassembled WGS sequence"/>
</dbReference>
<keyword evidence="2" id="KW-0449">Lipoprotein</keyword>
<evidence type="ECO:0000313" key="3">
    <source>
        <dbReference type="EMBL" id="MET7016231.1"/>
    </source>
</evidence>
<dbReference type="PROSITE" id="PS51257">
    <property type="entry name" value="PROKAR_LIPOPROTEIN"/>
    <property type="match status" value="1"/>
</dbReference>
<dbReference type="InterPro" id="IPR010131">
    <property type="entry name" value="MdtP/NodT-like"/>
</dbReference>
<keyword evidence="2" id="KW-0812">Transmembrane</keyword>
<feature type="chain" id="PRO_5044956878" evidence="2">
    <location>
        <begin position="22"/>
        <end position="470"/>
    </location>
</feature>
<dbReference type="SUPFAM" id="SSF56954">
    <property type="entry name" value="Outer membrane efflux proteins (OEP)"/>
    <property type="match status" value="1"/>
</dbReference>
<evidence type="ECO:0000313" key="4">
    <source>
        <dbReference type="Proteomes" id="UP001549691"/>
    </source>
</evidence>